<name>A0ABQ7H8Q7_DUNSA</name>
<dbReference type="InterPro" id="IPR053019">
    <property type="entry name" value="GATA_zinc_finger"/>
</dbReference>
<evidence type="ECO:0000313" key="3">
    <source>
        <dbReference type="Proteomes" id="UP000815325"/>
    </source>
</evidence>
<dbReference type="Proteomes" id="UP000815325">
    <property type="component" value="Unassembled WGS sequence"/>
</dbReference>
<accession>A0ABQ7H8Q7</accession>
<feature type="region of interest" description="Disordered" evidence="1">
    <location>
        <begin position="755"/>
        <end position="795"/>
    </location>
</feature>
<dbReference type="PANTHER" id="PTHR23353">
    <property type="entry name" value="RAB-GAP/TBC-RELATED"/>
    <property type="match status" value="1"/>
</dbReference>
<feature type="compositionally biased region" description="Low complexity" evidence="1">
    <location>
        <begin position="763"/>
        <end position="789"/>
    </location>
</feature>
<comment type="caution">
    <text evidence="2">The sequence shown here is derived from an EMBL/GenBank/DDBJ whole genome shotgun (WGS) entry which is preliminary data.</text>
</comment>
<protein>
    <submittedName>
        <fullName evidence="2">Uncharacterized protein</fullName>
    </submittedName>
</protein>
<evidence type="ECO:0000256" key="1">
    <source>
        <dbReference type="SAM" id="MobiDB-lite"/>
    </source>
</evidence>
<feature type="non-terminal residue" evidence="2">
    <location>
        <position position="1"/>
    </location>
</feature>
<organism evidence="2 3">
    <name type="scientific">Dunaliella salina</name>
    <name type="common">Green alga</name>
    <name type="synonym">Protococcus salinus</name>
    <dbReference type="NCBI Taxonomy" id="3046"/>
    <lineage>
        <taxon>Eukaryota</taxon>
        <taxon>Viridiplantae</taxon>
        <taxon>Chlorophyta</taxon>
        <taxon>core chlorophytes</taxon>
        <taxon>Chlorophyceae</taxon>
        <taxon>CS clade</taxon>
        <taxon>Chlamydomonadales</taxon>
        <taxon>Dunaliellaceae</taxon>
        <taxon>Dunaliella</taxon>
    </lineage>
</organism>
<dbReference type="EMBL" id="MU069446">
    <property type="protein sequence ID" value="KAF5843240.1"/>
    <property type="molecule type" value="Genomic_DNA"/>
</dbReference>
<gene>
    <name evidence="2" type="ORF">DUNSADRAFT_916</name>
</gene>
<reference evidence="2" key="1">
    <citation type="submission" date="2017-08" db="EMBL/GenBank/DDBJ databases">
        <authorList>
            <person name="Polle J.E."/>
            <person name="Barry K."/>
            <person name="Cushman J."/>
            <person name="Schmutz J."/>
            <person name="Tran D."/>
            <person name="Hathwaick L.T."/>
            <person name="Yim W.C."/>
            <person name="Jenkins J."/>
            <person name="Mckie-Krisberg Z.M."/>
            <person name="Prochnik S."/>
            <person name="Lindquist E."/>
            <person name="Dockter R.B."/>
            <person name="Adam C."/>
            <person name="Molina H."/>
            <person name="Bunkerborg J."/>
            <person name="Jin E."/>
            <person name="Buchheim M."/>
            <person name="Magnuson J."/>
        </authorList>
    </citation>
    <scope>NUCLEOTIDE SEQUENCE</scope>
    <source>
        <strain evidence="2">CCAP 19/18</strain>
    </source>
</reference>
<proteinExistence type="predicted"/>
<sequence>ATLNSGAQVFSADCSSVFDAETNRILGQAATCSVSSEARETLFIALGGDATILPGTDTLRLNDLESNPLRDILQGERYFTEEGGVIVSAPAEEDLIPPIAALNGPATFREPCPGNAFATVFVDSSGSRDASGRPLENRTYGFAGQTGSGVACVEHDIDAEDDPLAGVLRAANADNTVTLRLENETLSQMQGGIHCLTLTVTNFLNKSSDPTDPALISIEKLGTELASPTIQLSTPESTTIGSGVTLSATVDTTSVCLGEQAEYQWRCVTENCPLLGGPDAADDYVSSVARVFTKSDLVGRVAPGDELEFELSSRMRGADGDTSDVVKVSQSIRFNGDPIVAGFTSDSPAGDISRGRQADLVFEGTGSDESDPSNSAQPMRFSFKCERPDGISACFRQNDDGSFYTGKVDGSEYSIDPSQFVGPDPEDSVNDNTFLIFNTISKGSGDLLRTDTATRFIRLRAEAEVIVSARVDQDCGESCSSASSSSEALSFAAEITGIQNADNPGQLRQQASYRWTMNGDTVLRRHLLVPGTTDAVALDDPVDSSSITVNAFEASSDTSIIPRSGELSVKCTITLGTGANAPSGVATTSTDLVGPPLCARETCLELEPTTSQVPDISFRAEAGGFSASNPVLFEFGFVSGGDLELDQGPGLERALTMQAQDGVGEYTVYVVAVDSVTGGRSTPSIAVFNLTDYTPEGETCEEQKASYTADLQSKADEKANFQLLESTGDNKAIFGGVKTASALAKANANPPVFDACVNDTDSNGDGNNNNNNNDNDNNNNNNNNNDNGNGNAGSQRRLLDQHDFFVQRTLEGLNALLDVLVDEVCLRG</sequence>
<evidence type="ECO:0000313" key="2">
    <source>
        <dbReference type="EMBL" id="KAF5843240.1"/>
    </source>
</evidence>
<keyword evidence="3" id="KW-1185">Reference proteome</keyword>